<dbReference type="PANTHER" id="PTHR21581:SF6">
    <property type="entry name" value="TRAFFICKING PROTEIN PARTICLE COMPLEX SUBUNIT 12"/>
    <property type="match status" value="1"/>
</dbReference>
<comment type="pathway">
    <text evidence="2">Cell wall biogenesis; peptidoglycan biosynthesis.</text>
</comment>
<dbReference type="Pfam" id="PF00768">
    <property type="entry name" value="Peptidase_S11"/>
    <property type="match status" value="1"/>
</dbReference>
<evidence type="ECO:0000256" key="2">
    <source>
        <dbReference type="ARBA" id="ARBA00004752"/>
    </source>
</evidence>
<dbReference type="InterPro" id="IPR015956">
    <property type="entry name" value="Peniciliin-bd_prot_C_sf"/>
</dbReference>
<dbReference type="PANTHER" id="PTHR21581">
    <property type="entry name" value="D-ALANYL-D-ALANINE CARBOXYPEPTIDASE"/>
    <property type="match status" value="1"/>
</dbReference>
<evidence type="ECO:0000256" key="7">
    <source>
        <dbReference type="ARBA" id="ARBA00022729"/>
    </source>
</evidence>
<comment type="similarity">
    <text evidence="3 15">Belongs to the peptidase S11 family.</text>
</comment>
<dbReference type="PRINTS" id="PR00725">
    <property type="entry name" value="DADACBPTASE1"/>
</dbReference>
<protein>
    <recommendedName>
        <fullName evidence="4">serine-type D-Ala-D-Ala carboxypeptidase</fullName>
        <ecNumber evidence="4">3.4.16.4</ecNumber>
    </recommendedName>
</protein>
<evidence type="ECO:0000313" key="19">
    <source>
        <dbReference type="Proteomes" id="UP000824091"/>
    </source>
</evidence>
<evidence type="ECO:0000256" key="12">
    <source>
        <dbReference type="ARBA" id="ARBA00034000"/>
    </source>
</evidence>
<dbReference type="SUPFAM" id="SSF56601">
    <property type="entry name" value="beta-lactamase/transpeptidase-like"/>
    <property type="match status" value="1"/>
</dbReference>
<comment type="catalytic activity">
    <reaction evidence="12">
        <text>Preferential cleavage: (Ac)2-L-Lys-D-Ala-|-D-Ala. Also transpeptidation of peptidyl-alanyl moieties that are N-acyl substituents of D-alanine.</text>
        <dbReference type="EC" id="3.4.16.4"/>
    </reaction>
</comment>
<dbReference type="InterPro" id="IPR018044">
    <property type="entry name" value="Peptidase_S11"/>
</dbReference>
<comment type="function">
    <text evidence="1">Removes C-terminal D-alanyl residues from sugar-peptide cell wall precursors.</text>
</comment>
<feature type="active site" description="Acyl-ester intermediate" evidence="13">
    <location>
        <position position="83"/>
    </location>
</feature>
<keyword evidence="7 16" id="KW-0732">Signal</keyword>
<dbReference type="GO" id="GO:0009252">
    <property type="term" value="P:peptidoglycan biosynthetic process"/>
    <property type="evidence" value="ECO:0007669"/>
    <property type="project" value="UniProtKB-KW"/>
</dbReference>
<evidence type="ECO:0000256" key="4">
    <source>
        <dbReference type="ARBA" id="ARBA00012448"/>
    </source>
</evidence>
<feature type="binding site" evidence="14">
    <location>
        <position position="252"/>
    </location>
    <ligand>
        <name>substrate</name>
    </ligand>
</feature>
<dbReference type="AlphaFoldDB" id="A0A9D1I4P2"/>
<evidence type="ECO:0000256" key="11">
    <source>
        <dbReference type="ARBA" id="ARBA00023316"/>
    </source>
</evidence>
<sequence>MDLKKKIIITAAGCAAILCAFAGVGHLLPKQEPIELETVSDEVPAEEEKAPFEVEAKGAVMVDADTGQVLFQQDAHDELPLASVTKIMTMLLVMEAVDDGKIDLTDEVTISQRAASMGGSQMYMEAGEAHTVEELLKGVAMASANDGCVALAEYVAGSEEIFVERMNKRAEELGMRDTHFVNTNGLPVADHYSSAYDIAIMSMELYKHEKTREWFTTWQDTMTVGLPGKEKEFGLTNTNKLIRQYQGCNGIKTGYTADAGYCLSASATREDTHLIAVVLGCETSDKRNQEVSKILDYGFANYETHVVAEKGDVFEEIDVEKGTPRKVNAVAAERITALVSKGETESVTTKATMDKKVKLPLIKGDEIGKLAVYDGEEKIGEYPLVADGDVNKASFGELVSRFFDGLF</sequence>
<evidence type="ECO:0000256" key="8">
    <source>
        <dbReference type="ARBA" id="ARBA00022801"/>
    </source>
</evidence>
<dbReference type="SMART" id="SM00936">
    <property type="entry name" value="PBP5_C"/>
    <property type="match status" value="1"/>
</dbReference>
<organism evidence="18 19">
    <name type="scientific">Candidatus Fimisoma avicola</name>
    <dbReference type="NCBI Taxonomy" id="2840826"/>
    <lineage>
        <taxon>Bacteria</taxon>
        <taxon>Bacillati</taxon>
        <taxon>Bacillota</taxon>
        <taxon>Clostridia</taxon>
        <taxon>Eubacteriales</taxon>
        <taxon>Candidatus Fimisoma</taxon>
    </lineage>
</organism>
<feature type="active site" evidence="13">
    <location>
        <position position="143"/>
    </location>
</feature>
<evidence type="ECO:0000256" key="14">
    <source>
        <dbReference type="PIRSR" id="PIRSR618044-2"/>
    </source>
</evidence>
<keyword evidence="8" id="KW-0378">Hydrolase</keyword>
<feature type="active site" description="Proton acceptor" evidence="13">
    <location>
        <position position="86"/>
    </location>
</feature>
<accession>A0A9D1I4P2</accession>
<keyword evidence="9" id="KW-0133">Cell shape</keyword>
<dbReference type="InterPro" id="IPR012907">
    <property type="entry name" value="Peptidase_S11_C"/>
</dbReference>
<evidence type="ECO:0000256" key="1">
    <source>
        <dbReference type="ARBA" id="ARBA00003217"/>
    </source>
</evidence>
<evidence type="ECO:0000256" key="15">
    <source>
        <dbReference type="RuleBase" id="RU004016"/>
    </source>
</evidence>
<feature type="domain" description="Peptidase S11 D-Ala-D-Ala carboxypeptidase A C-terminal" evidence="17">
    <location>
        <begin position="302"/>
        <end position="392"/>
    </location>
</feature>
<reference evidence="18" key="1">
    <citation type="submission" date="2020-10" db="EMBL/GenBank/DDBJ databases">
        <authorList>
            <person name="Gilroy R."/>
        </authorList>
    </citation>
    <scope>NUCLEOTIDE SEQUENCE</scope>
    <source>
        <strain evidence="18">11300</strain>
    </source>
</reference>
<evidence type="ECO:0000259" key="17">
    <source>
        <dbReference type="SMART" id="SM00936"/>
    </source>
</evidence>
<dbReference type="InterPro" id="IPR001967">
    <property type="entry name" value="Peptidase_S11_N"/>
</dbReference>
<feature type="signal peptide" evidence="16">
    <location>
        <begin position="1"/>
        <end position="22"/>
    </location>
</feature>
<gene>
    <name evidence="18" type="ORF">IAD16_01770</name>
</gene>
<evidence type="ECO:0000256" key="9">
    <source>
        <dbReference type="ARBA" id="ARBA00022960"/>
    </source>
</evidence>
<dbReference type="GO" id="GO:0071555">
    <property type="term" value="P:cell wall organization"/>
    <property type="evidence" value="ECO:0007669"/>
    <property type="project" value="UniProtKB-KW"/>
</dbReference>
<feature type="chain" id="PRO_5038430372" description="serine-type D-Ala-D-Ala carboxypeptidase" evidence="16">
    <location>
        <begin position="23"/>
        <end position="407"/>
    </location>
</feature>
<proteinExistence type="inferred from homology"/>
<dbReference type="EMBL" id="DVMO01000029">
    <property type="protein sequence ID" value="HIU27093.1"/>
    <property type="molecule type" value="Genomic_DNA"/>
</dbReference>
<dbReference type="GO" id="GO:0006508">
    <property type="term" value="P:proteolysis"/>
    <property type="evidence" value="ECO:0007669"/>
    <property type="project" value="UniProtKB-KW"/>
</dbReference>
<dbReference type="GO" id="GO:0008360">
    <property type="term" value="P:regulation of cell shape"/>
    <property type="evidence" value="ECO:0007669"/>
    <property type="project" value="UniProtKB-KW"/>
</dbReference>
<keyword evidence="11" id="KW-0961">Cell wall biogenesis/degradation</keyword>
<reference evidence="18" key="2">
    <citation type="journal article" date="2021" name="PeerJ">
        <title>Extensive microbial diversity within the chicken gut microbiome revealed by metagenomics and culture.</title>
        <authorList>
            <person name="Gilroy R."/>
            <person name="Ravi A."/>
            <person name="Getino M."/>
            <person name="Pursley I."/>
            <person name="Horton D.L."/>
            <person name="Alikhan N.F."/>
            <person name="Baker D."/>
            <person name="Gharbi K."/>
            <person name="Hall N."/>
            <person name="Watson M."/>
            <person name="Adriaenssens E.M."/>
            <person name="Foster-Nyarko E."/>
            <person name="Jarju S."/>
            <person name="Secka A."/>
            <person name="Antonio M."/>
            <person name="Oren A."/>
            <person name="Chaudhuri R.R."/>
            <person name="La Ragione R."/>
            <person name="Hildebrand F."/>
            <person name="Pallen M.J."/>
        </authorList>
    </citation>
    <scope>NUCLEOTIDE SEQUENCE</scope>
    <source>
        <strain evidence="18">11300</strain>
    </source>
</reference>
<keyword evidence="5 18" id="KW-0121">Carboxypeptidase</keyword>
<dbReference type="SUPFAM" id="SSF69189">
    <property type="entry name" value="Penicillin-binding protein associated domain"/>
    <property type="match status" value="1"/>
</dbReference>
<dbReference type="InterPro" id="IPR012338">
    <property type="entry name" value="Beta-lactam/transpept-like"/>
</dbReference>
<dbReference type="EC" id="3.4.16.4" evidence="4"/>
<evidence type="ECO:0000256" key="10">
    <source>
        <dbReference type="ARBA" id="ARBA00022984"/>
    </source>
</evidence>
<dbReference type="GO" id="GO:0009002">
    <property type="term" value="F:serine-type D-Ala-D-Ala carboxypeptidase activity"/>
    <property type="evidence" value="ECO:0007669"/>
    <property type="project" value="UniProtKB-EC"/>
</dbReference>
<dbReference type="Gene3D" id="3.40.710.10">
    <property type="entry name" value="DD-peptidase/beta-lactamase superfamily"/>
    <property type="match status" value="1"/>
</dbReference>
<evidence type="ECO:0000256" key="3">
    <source>
        <dbReference type="ARBA" id="ARBA00007164"/>
    </source>
</evidence>
<comment type="caution">
    <text evidence="18">The sequence shown here is derived from an EMBL/GenBank/DDBJ whole genome shotgun (WGS) entry which is preliminary data.</text>
</comment>
<evidence type="ECO:0000256" key="5">
    <source>
        <dbReference type="ARBA" id="ARBA00022645"/>
    </source>
</evidence>
<evidence type="ECO:0000256" key="6">
    <source>
        <dbReference type="ARBA" id="ARBA00022670"/>
    </source>
</evidence>
<evidence type="ECO:0000313" key="18">
    <source>
        <dbReference type="EMBL" id="HIU27093.1"/>
    </source>
</evidence>
<dbReference type="Gene3D" id="2.60.410.10">
    <property type="entry name" value="D-Ala-D-Ala carboxypeptidase, C-terminal domain"/>
    <property type="match status" value="1"/>
</dbReference>
<keyword evidence="6" id="KW-0645">Protease</keyword>
<evidence type="ECO:0000256" key="13">
    <source>
        <dbReference type="PIRSR" id="PIRSR618044-1"/>
    </source>
</evidence>
<keyword evidence="10" id="KW-0573">Peptidoglycan synthesis</keyword>
<dbReference type="InterPro" id="IPR037167">
    <property type="entry name" value="Peptidase_S11_C_sf"/>
</dbReference>
<name>A0A9D1I4P2_9FIRM</name>
<evidence type="ECO:0000256" key="16">
    <source>
        <dbReference type="SAM" id="SignalP"/>
    </source>
</evidence>
<dbReference type="Pfam" id="PF07943">
    <property type="entry name" value="PBP5_C"/>
    <property type="match status" value="1"/>
</dbReference>
<dbReference type="Proteomes" id="UP000824091">
    <property type="component" value="Unassembled WGS sequence"/>
</dbReference>